<evidence type="ECO:0000313" key="2">
    <source>
        <dbReference type="EMBL" id="MCM2680234.1"/>
    </source>
</evidence>
<dbReference type="GO" id="GO:0004040">
    <property type="term" value="F:amidase activity"/>
    <property type="evidence" value="ECO:0007669"/>
    <property type="project" value="UniProtKB-EC"/>
</dbReference>
<dbReference type="Pfam" id="PF01425">
    <property type="entry name" value="Amidase"/>
    <property type="match status" value="2"/>
</dbReference>
<reference evidence="2 3" key="1">
    <citation type="journal article" date="2013" name="Antonie Van Leeuwenhoek">
        <title>Echinimonas agarilytica gen. nov., sp. nov., a new gammaproteobacterium isolated from the sea urchin Strongylocentrotus intermedius.</title>
        <authorList>
            <person name="Nedashkovskaya O.I."/>
            <person name="Stenkova A.M."/>
            <person name="Zhukova N.V."/>
            <person name="Van Trappen S."/>
            <person name="Lee J.S."/>
            <person name="Kim S.B."/>
        </authorList>
    </citation>
    <scope>NUCLEOTIDE SEQUENCE [LARGE SCALE GENOMIC DNA]</scope>
    <source>
        <strain evidence="2 3">KMM 6351</strain>
    </source>
</reference>
<accession>A0AA41W8U5</accession>
<dbReference type="AlphaFoldDB" id="A0AA41W8U5"/>
<comment type="caution">
    <text evidence="2">The sequence shown here is derived from an EMBL/GenBank/DDBJ whole genome shotgun (WGS) entry which is preliminary data.</text>
</comment>
<gene>
    <name evidence="2" type="ORF">NAF29_11205</name>
</gene>
<feature type="domain" description="Amidase" evidence="1">
    <location>
        <begin position="25"/>
        <end position="186"/>
    </location>
</feature>
<dbReference type="PANTHER" id="PTHR46310:SF7">
    <property type="entry name" value="AMIDASE 1"/>
    <property type="match status" value="1"/>
</dbReference>
<dbReference type="SUPFAM" id="SSF75304">
    <property type="entry name" value="Amidase signature (AS) enzymes"/>
    <property type="match status" value="1"/>
</dbReference>
<dbReference type="Gene3D" id="3.90.1300.10">
    <property type="entry name" value="Amidase signature (AS) domain"/>
    <property type="match status" value="1"/>
</dbReference>
<keyword evidence="3" id="KW-1185">Reference proteome</keyword>
<evidence type="ECO:0000259" key="1">
    <source>
        <dbReference type="Pfam" id="PF01425"/>
    </source>
</evidence>
<keyword evidence="2" id="KW-0378">Hydrolase</keyword>
<sequence length="406" mass="43728">MITPYAETDLSVFSWRHSAPTPISEGPISGLRLGVKDLFHIHGIPTGAGNPDWLKSHAIPNNTSPAVQELLDAGALLVGKTQTDELAYSLNGCNCHYGTPANTAASGRLPGGSSSGSAVATALNLVDIGLGTDTGGSIRVPASYNGLFGIRTSHGIVSTQHMVPLAPRFDTVGWMCRSAEHLFQAGKVLLPNTIRYAERPIRVAVIEAMMHGKSLWTESCQTWLNQQPQLTAFHHVLLEQDWLEGASDCFRTLQGRDIWQTHGEWINQHNPTFGPDIQQRLDWAANINDGQHNKAESTLKDYQSVIASWFHHTDVLLLPTTPGAAPKLDASSTTLENYRKKLMGLTAIAGLAGLPQVHLPVLMQDGAPAGLSIVGRAGSDLALLELVHRLFPSSPLKNNNQGDAHA</sequence>
<dbReference type="PROSITE" id="PS00571">
    <property type="entry name" value="AMIDASES"/>
    <property type="match status" value="1"/>
</dbReference>
<dbReference type="InterPro" id="IPR036928">
    <property type="entry name" value="AS_sf"/>
</dbReference>
<name>A0AA41W8U5_9GAMM</name>
<dbReference type="EMBL" id="JAMQGP010000004">
    <property type="protein sequence ID" value="MCM2680234.1"/>
    <property type="molecule type" value="Genomic_DNA"/>
</dbReference>
<feature type="domain" description="Amidase" evidence="1">
    <location>
        <begin position="266"/>
        <end position="384"/>
    </location>
</feature>
<dbReference type="PANTHER" id="PTHR46310">
    <property type="entry name" value="AMIDASE 1"/>
    <property type="match status" value="1"/>
</dbReference>
<dbReference type="NCBIfam" id="NF006169">
    <property type="entry name" value="PRK08310.1"/>
    <property type="match status" value="1"/>
</dbReference>
<evidence type="ECO:0000313" key="3">
    <source>
        <dbReference type="Proteomes" id="UP001165393"/>
    </source>
</evidence>
<proteinExistence type="predicted"/>
<protein>
    <submittedName>
        <fullName evidence="2">Amidase</fullName>
        <ecNumber evidence="2">3.5.1.4</ecNumber>
    </submittedName>
</protein>
<dbReference type="EC" id="3.5.1.4" evidence="2"/>
<dbReference type="RefSeq" id="WP_251261654.1">
    <property type="nucleotide sequence ID" value="NZ_JAMQGP010000004.1"/>
</dbReference>
<dbReference type="Proteomes" id="UP001165393">
    <property type="component" value="Unassembled WGS sequence"/>
</dbReference>
<dbReference type="InterPro" id="IPR023631">
    <property type="entry name" value="Amidase_dom"/>
</dbReference>
<dbReference type="InterPro" id="IPR020556">
    <property type="entry name" value="Amidase_CS"/>
</dbReference>
<organism evidence="2 3">
    <name type="scientific">Echinimonas agarilytica</name>
    <dbReference type="NCBI Taxonomy" id="1215918"/>
    <lineage>
        <taxon>Bacteria</taxon>
        <taxon>Pseudomonadati</taxon>
        <taxon>Pseudomonadota</taxon>
        <taxon>Gammaproteobacteria</taxon>
        <taxon>Alteromonadales</taxon>
        <taxon>Echinimonadaceae</taxon>
        <taxon>Echinimonas</taxon>
    </lineage>
</organism>